<reference evidence="3" key="3">
    <citation type="submission" date="2023-03" db="EMBL/GenBank/DDBJ databases">
        <authorList>
            <person name="Shen W."/>
            <person name="Cai J."/>
        </authorList>
    </citation>
    <scope>NUCLEOTIDE SEQUENCE</scope>
    <source>
        <strain evidence="3">K69-2</strain>
    </source>
</reference>
<dbReference type="EMBL" id="JABXJK010000075">
    <property type="protein sequence ID" value="MBA0973598.1"/>
    <property type="molecule type" value="Genomic_DNA"/>
</dbReference>
<dbReference type="EMBL" id="UFYW01000001">
    <property type="protein sequence ID" value="STD82381.1"/>
    <property type="molecule type" value="Genomic_DNA"/>
</dbReference>
<evidence type="ECO:0000313" key="4">
    <source>
        <dbReference type="EMBL" id="STD82381.1"/>
    </source>
</evidence>
<dbReference type="Gene3D" id="1.10.1760.20">
    <property type="match status" value="1"/>
</dbReference>
<reference evidence="4 5" key="1">
    <citation type="submission" date="2018-06" db="EMBL/GenBank/DDBJ databases">
        <authorList>
            <consortium name="Pathogen Informatics"/>
            <person name="Doyle S."/>
        </authorList>
    </citation>
    <scope>NUCLEOTIDE SEQUENCE [LARGE SCALE GENOMIC DNA]</scope>
    <source>
        <strain evidence="4 5">NCTC12360</strain>
    </source>
</reference>
<protein>
    <submittedName>
        <fullName evidence="2">ECF transporter S component</fullName>
    </submittedName>
    <submittedName>
        <fullName evidence="4">Substrate-specific component, cobalamin ECF transporter</fullName>
    </submittedName>
</protein>
<keyword evidence="5" id="KW-1185">Reference proteome</keyword>
<evidence type="ECO:0000256" key="1">
    <source>
        <dbReference type="SAM" id="Phobius"/>
    </source>
</evidence>
<evidence type="ECO:0000313" key="5">
    <source>
        <dbReference type="Proteomes" id="UP000254807"/>
    </source>
</evidence>
<feature type="transmembrane region" description="Helical" evidence="1">
    <location>
        <begin position="106"/>
        <end position="132"/>
    </location>
</feature>
<reference evidence="2 6" key="2">
    <citation type="submission" date="2020-06" db="EMBL/GenBank/DDBJ databases">
        <title>Crossreactivity between MHC class I-restricted antigens from cancer cells and an enterococcal bacteriophage.</title>
        <authorList>
            <person name="Fluckiger A."/>
            <person name="Daillere R."/>
            <person name="Sassi M."/>
            <person name="Cattoir V."/>
            <person name="Kroemer G."/>
            <person name="Zitvogel L."/>
        </authorList>
    </citation>
    <scope>NUCLEOTIDE SEQUENCE [LARGE SCALE GENOMIC DNA]</scope>
    <source>
        <strain evidence="2 6">EG4</strain>
    </source>
</reference>
<dbReference type="RefSeq" id="WP_003126700.1">
    <property type="nucleotide sequence ID" value="NZ_BSYC01000001.1"/>
</dbReference>
<dbReference type="Proteomes" id="UP000571857">
    <property type="component" value="Unassembled WGS sequence"/>
</dbReference>
<feature type="transmembrane region" description="Helical" evidence="1">
    <location>
        <begin position="152"/>
        <end position="170"/>
    </location>
</feature>
<keyword evidence="1" id="KW-0812">Transmembrane</keyword>
<feature type="transmembrane region" description="Helical" evidence="1">
    <location>
        <begin position="45"/>
        <end position="69"/>
    </location>
</feature>
<keyword evidence="1" id="KW-0472">Membrane</keyword>
<dbReference type="OrthoDB" id="5198189at2"/>
<evidence type="ECO:0000313" key="6">
    <source>
        <dbReference type="Proteomes" id="UP000571857"/>
    </source>
</evidence>
<feature type="transmembrane region" description="Helical" evidence="1">
    <location>
        <begin position="75"/>
        <end position="94"/>
    </location>
</feature>
<dbReference type="AlphaFoldDB" id="A0A376GV08"/>
<dbReference type="Proteomes" id="UP001183682">
    <property type="component" value="Unassembled WGS sequence"/>
</dbReference>
<sequence>MRNFKPTKMSFSVQEIAYLALLVAASVVGRTLFQPLPNVQPMTAIFLLVALYLGCVRGLIVALLSLLITNFYMGMGIWTIAQAVSYTVVILMMSGLRHVPIVKRSLILQVIFSILAGFLYGFVVSLLSVYLLGLPSFWGYYLQGISFDTLHAVGNGFFYGLLAPIFRRLFHRYYPAKKLIH</sequence>
<proteinExistence type="predicted"/>
<dbReference type="GO" id="GO:0022857">
    <property type="term" value="F:transmembrane transporter activity"/>
    <property type="evidence" value="ECO:0007669"/>
    <property type="project" value="InterPro"/>
</dbReference>
<keyword evidence="1" id="KW-1133">Transmembrane helix</keyword>
<dbReference type="Pfam" id="PF12822">
    <property type="entry name" value="ECF_trnsprt"/>
    <property type="match status" value="1"/>
</dbReference>
<feature type="transmembrane region" description="Helical" evidence="1">
    <location>
        <begin position="16"/>
        <end position="33"/>
    </location>
</feature>
<gene>
    <name evidence="2" type="ORF">HWH42_13575</name>
    <name evidence="4" type="ORF">NCTC12360_00806</name>
    <name evidence="3" type="ORF">P7E30_09700</name>
</gene>
<dbReference type="Proteomes" id="UP000254807">
    <property type="component" value="Unassembled WGS sequence"/>
</dbReference>
<name>A0A376GV08_ENTGA</name>
<dbReference type="EMBL" id="JARPZN010000005">
    <property type="protein sequence ID" value="MDT2690474.1"/>
    <property type="molecule type" value="Genomic_DNA"/>
</dbReference>
<evidence type="ECO:0000313" key="3">
    <source>
        <dbReference type="EMBL" id="MDT2690474.1"/>
    </source>
</evidence>
<organism evidence="4 5">
    <name type="scientific">Enterococcus gallinarum</name>
    <dbReference type="NCBI Taxonomy" id="1353"/>
    <lineage>
        <taxon>Bacteria</taxon>
        <taxon>Bacillati</taxon>
        <taxon>Bacillota</taxon>
        <taxon>Bacilli</taxon>
        <taxon>Lactobacillales</taxon>
        <taxon>Enterococcaceae</taxon>
        <taxon>Enterococcus</taxon>
    </lineage>
</organism>
<accession>A0A376GV08</accession>
<dbReference type="InterPro" id="IPR024529">
    <property type="entry name" value="ECF_trnsprt_substrate-spec"/>
</dbReference>
<evidence type="ECO:0000313" key="2">
    <source>
        <dbReference type="EMBL" id="MBA0973598.1"/>
    </source>
</evidence>